<keyword evidence="5" id="KW-1185">Reference proteome</keyword>
<keyword evidence="2" id="KW-0614">Plasmid</keyword>
<organism evidence="3 6">
    <name type="scientific">Shewanella morhuae</name>
    <dbReference type="NCBI Taxonomy" id="365591"/>
    <lineage>
        <taxon>Bacteria</taxon>
        <taxon>Pseudomonadati</taxon>
        <taxon>Pseudomonadota</taxon>
        <taxon>Gammaproteobacteria</taxon>
        <taxon>Alteromonadales</taxon>
        <taxon>Shewanellaceae</taxon>
        <taxon>Shewanella</taxon>
    </lineage>
</organism>
<feature type="region of interest" description="Disordered" evidence="1">
    <location>
        <begin position="1"/>
        <end position="21"/>
    </location>
</feature>
<dbReference type="EMBL" id="UGYV01000004">
    <property type="protein sequence ID" value="SUJ07021.1"/>
    <property type="molecule type" value="Genomic_DNA"/>
</dbReference>
<dbReference type="Proteomes" id="UP000240506">
    <property type="component" value="Plasmid pWMBT7"/>
</dbReference>
<name>A0A380BTV1_9GAMM</name>
<evidence type="ECO:0000313" key="4">
    <source>
        <dbReference type="EMBL" id="SUJ08986.1"/>
    </source>
</evidence>
<proteinExistence type="predicted"/>
<dbReference type="EMBL" id="UGYV01000004">
    <property type="protein sequence ID" value="SUJ08986.1"/>
    <property type="molecule type" value="Genomic_DNA"/>
</dbReference>
<evidence type="ECO:0000313" key="3">
    <source>
        <dbReference type="EMBL" id="SUJ07021.1"/>
    </source>
</evidence>
<dbReference type="AlphaFoldDB" id="A0A380BTV1"/>
<reference evidence="3 6" key="3">
    <citation type="submission" date="2018-06" db="EMBL/GenBank/DDBJ databases">
        <authorList>
            <consortium name="Pathogen Informatics"/>
            <person name="Doyle S."/>
        </authorList>
    </citation>
    <scope>NUCLEOTIDE SEQUENCE [LARGE SCALE GENOMIC DNA]</scope>
    <source>
        <strain evidence="3 6">NCTC10736</strain>
    </source>
</reference>
<gene>
    <name evidence="2" type="ORF">C9I43_00195</name>
    <name evidence="3" type="ORF">NCTC10736_03859</name>
    <name evidence="4" type="ORF">NCTC10736_03970</name>
</gene>
<evidence type="ECO:0000313" key="6">
    <source>
        <dbReference type="Proteomes" id="UP000255061"/>
    </source>
</evidence>
<reference evidence="2 5" key="2">
    <citation type="submission" date="2018-04" db="EMBL/GenBank/DDBJ databases">
        <title>Genomic sequence of a freshwater isolate of Shewanella morhuae.</title>
        <authorList>
            <person name="Castillo D.E."/>
            <person name="Gram L."/>
        </authorList>
    </citation>
    <scope>NUCLEOTIDE SEQUENCE [LARGE SCALE GENOMIC DNA]</scope>
    <source>
        <strain evidence="2 5">CW7</strain>
        <plasmid evidence="2 5">pWMBT7</plasmid>
    </source>
</reference>
<sequence length="243" mass="27871">MQKSNADKARQKRQRLRNEKRAAALHVKNNKHDVGSNAYKASLDGFKLKGSRLPRYFNVVINNARRLIYSRKLDVDNGGVSRTMSERTKRKLFEISVTLITTCDLMSGQVGKAKNIGFDPTSHDALMLAHAKRWGEAIPSSTWYRFIDMLKLAGVYLVQEVKKADEEGTIRSRAAYKWLSPQFLQSIGVYSDDIRAQIKFSYQKALDNGLSFTWRCFKRQLPLRQRFTADMFFSSNVNPPSTH</sequence>
<geneLocation type="plasmid" evidence="2 5">
    <name>pWMBT7</name>
</geneLocation>
<protein>
    <submittedName>
        <fullName evidence="3">Uncharacterized protein</fullName>
    </submittedName>
</protein>
<reference evidence="2 5" key="1">
    <citation type="submission" date="2018-03" db="EMBL/GenBank/DDBJ databases">
        <authorList>
            <person name="Dailey F.E."/>
        </authorList>
    </citation>
    <scope>NUCLEOTIDE SEQUENCE [LARGE SCALE GENOMIC DNA]</scope>
    <source>
        <strain evidence="2 5">CW7</strain>
        <plasmid evidence="2 5">pWMBT7</plasmid>
    </source>
</reference>
<evidence type="ECO:0000313" key="2">
    <source>
        <dbReference type="EMBL" id="PTA51798.1"/>
    </source>
</evidence>
<accession>A0A380BTV1</accession>
<evidence type="ECO:0000256" key="1">
    <source>
        <dbReference type="SAM" id="MobiDB-lite"/>
    </source>
</evidence>
<dbReference type="EMBL" id="PYSG01000001">
    <property type="protein sequence ID" value="PTA51798.1"/>
    <property type="molecule type" value="Genomic_DNA"/>
</dbReference>
<dbReference type="RefSeq" id="WP_012197907.1">
    <property type="nucleotide sequence ID" value="NZ_CM009684.1"/>
</dbReference>
<dbReference type="Proteomes" id="UP000255061">
    <property type="component" value="Unassembled WGS sequence"/>
</dbReference>
<evidence type="ECO:0000313" key="5">
    <source>
        <dbReference type="Proteomes" id="UP000240506"/>
    </source>
</evidence>